<dbReference type="AlphaFoldDB" id="A0A382DPA5"/>
<proteinExistence type="predicted"/>
<evidence type="ECO:0000313" key="1">
    <source>
        <dbReference type="EMBL" id="SVB40208.1"/>
    </source>
</evidence>
<reference evidence="1" key="1">
    <citation type="submission" date="2018-05" db="EMBL/GenBank/DDBJ databases">
        <authorList>
            <person name="Lanie J.A."/>
            <person name="Ng W.-L."/>
            <person name="Kazmierczak K.M."/>
            <person name="Andrzejewski T.M."/>
            <person name="Davidsen T.M."/>
            <person name="Wayne K.J."/>
            <person name="Tettelin H."/>
            <person name="Glass J.I."/>
            <person name="Rusch D."/>
            <person name="Podicherti R."/>
            <person name="Tsui H.-C.T."/>
            <person name="Winkler M.E."/>
        </authorList>
    </citation>
    <scope>NUCLEOTIDE SEQUENCE</scope>
</reference>
<gene>
    <name evidence="1" type="ORF">METZ01_LOCUS193062</name>
</gene>
<organism evidence="1">
    <name type="scientific">marine metagenome</name>
    <dbReference type="NCBI Taxonomy" id="408172"/>
    <lineage>
        <taxon>unclassified sequences</taxon>
        <taxon>metagenomes</taxon>
        <taxon>ecological metagenomes</taxon>
    </lineage>
</organism>
<name>A0A382DPA5_9ZZZZ</name>
<sequence>MTLDGTSDVDGTITISTGIVDANGAFDANSGFVTFTDAGNLNLSSTITDLGTLSDNFGTVIYDGVDQDVLTDIYNNLVMGGSSGTKTLKGLDHDPLLPVAITVNSDLTVNVDVTFDVSGSDYAVNVGGALENNGTFSAREGTVIFNGSDNQIFTPGSSSYYDITLNNAGDDKLLTIVGDLEIDHDLTLTDGTLDFDTNDPAISVAGDLAIADGAVWTKGSGTATFDGATQSLSDANTTPNDLGDALIDCDILTVATNATVTSIQISSGSITIINPSVPFTVNGVLTITGELEMADGSVVDAGGDVTVAAAGTLDMDGTSRLKMEGDLSFSGILEASDDSRIDLDGDTQQTIYGSATPIFNSLFCSSNASILNLTATINDTLDAGGEDFTISNGKTLTMETGSVTVLSGGTWTRDGTLILSSDSKVLYTTSNQNTMGNQIYGNVEHDGGLLTLGNTFTVSGIFTNTSGNFLPGARNIFADGIVWTGGSVGGTPSQKWYLGEDGIDIDGGIFIATSDTFTVAGDWDMTGSGTFIPGTGTVIFDGTAPQSITSTAGSHQPFYSVQISNTLETVSITDKFEINAGGTLTIDENAT</sequence>
<protein>
    <submittedName>
        <fullName evidence="1">Uncharacterized protein</fullName>
    </submittedName>
</protein>
<accession>A0A382DPA5</accession>
<feature type="non-terminal residue" evidence="1">
    <location>
        <position position="591"/>
    </location>
</feature>
<dbReference type="EMBL" id="UINC01040397">
    <property type="protein sequence ID" value="SVB40208.1"/>
    <property type="molecule type" value="Genomic_DNA"/>
</dbReference>